<name>A0A7S0BR90_9RHOD</name>
<sequence length="120" mass="13098">MRESPEKDTAEGFSSICGMSVQHCSTLFVTEWKRSSPEILTTQDGTVNRSCRSIFWPGVSSSLPASTPPAVRPVPDQEGRNINRLLTIPYDVFPGIRPAVRQLLVENSTGSSLTYATVLA</sequence>
<proteinExistence type="predicted"/>
<accession>A0A7S0BR90</accession>
<gene>
    <name evidence="1" type="ORF">RMAR0315_LOCUS10540</name>
</gene>
<dbReference type="EMBL" id="HBEK01019368">
    <property type="protein sequence ID" value="CAD8400544.1"/>
    <property type="molecule type" value="Transcribed_RNA"/>
</dbReference>
<reference evidence="1" key="1">
    <citation type="submission" date="2021-01" db="EMBL/GenBank/DDBJ databases">
        <authorList>
            <person name="Corre E."/>
            <person name="Pelletier E."/>
            <person name="Niang G."/>
            <person name="Scheremetjew M."/>
            <person name="Finn R."/>
            <person name="Kale V."/>
            <person name="Holt S."/>
            <person name="Cochrane G."/>
            <person name="Meng A."/>
            <person name="Brown T."/>
            <person name="Cohen L."/>
        </authorList>
    </citation>
    <scope>NUCLEOTIDE SEQUENCE</scope>
    <source>
        <strain evidence="1">UTEX LB 2760</strain>
    </source>
</reference>
<protein>
    <submittedName>
        <fullName evidence="1">Uncharacterized protein</fullName>
    </submittedName>
</protein>
<dbReference type="AlphaFoldDB" id="A0A7S0BR90"/>
<organism evidence="1">
    <name type="scientific">Rhodosorus marinus</name>
    <dbReference type="NCBI Taxonomy" id="101924"/>
    <lineage>
        <taxon>Eukaryota</taxon>
        <taxon>Rhodophyta</taxon>
        <taxon>Stylonematophyceae</taxon>
        <taxon>Stylonematales</taxon>
        <taxon>Stylonemataceae</taxon>
        <taxon>Rhodosorus</taxon>
    </lineage>
</organism>
<evidence type="ECO:0000313" key="1">
    <source>
        <dbReference type="EMBL" id="CAD8400544.1"/>
    </source>
</evidence>